<dbReference type="InterPro" id="IPR003593">
    <property type="entry name" value="AAA+_ATPase"/>
</dbReference>
<dbReference type="GO" id="GO:0009432">
    <property type="term" value="P:SOS response"/>
    <property type="evidence" value="ECO:0007669"/>
    <property type="project" value="TreeGrafter"/>
</dbReference>
<keyword evidence="4" id="KW-0547">Nucleotide-binding</keyword>
<feature type="coiled-coil region" evidence="10">
    <location>
        <begin position="319"/>
        <end position="346"/>
    </location>
</feature>
<dbReference type="STRING" id="576118.SAMN05216216_104149"/>
<name>A0A1G9CQG5_9BACL</name>
<dbReference type="CDD" id="cd03241">
    <property type="entry name" value="ABC_RecN"/>
    <property type="match status" value="2"/>
</dbReference>
<evidence type="ECO:0000256" key="10">
    <source>
        <dbReference type="SAM" id="Coils"/>
    </source>
</evidence>
<evidence type="ECO:0000256" key="6">
    <source>
        <dbReference type="ARBA" id="ARBA00022840"/>
    </source>
</evidence>
<dbReference type="GO" id="GO:0006281">
    <property type="term" value="P:DNA repair"/>
    <property type="evidence" value="ECO:0007669"/>
    <property type="project" value="UniProtKB-KW"/>
</dbReference>
<dbReference type="PANTHER" id="PTHR11059">
    <property type="entry name" value="DNA REPAIR PROTEIN RECN"/>
    <property type="match status" value="1"/>
</dbReference>
<reference evidence="13" key="1">
    <citation type="submission" date="2016-10" db="EMBL/GenBank/DDBJ databases">
        <authorList>
            <person name="Varghese N."/>
            <person name="Submissions S."/>
        </authorList>
    </citation>
    <scope>NUCLEOTIDE SEQUENCE [LARGE SCALE GENOMIC DNA]</scope>
    <source>
        <strain evidence="13">CGMCC 1.8895</strain>
    </source>
</reference>
<proteinExistence type="inferred from homology"/>
<dbReference type="SMART" id="SM00382">
    <property type="entry name" value="AAA"/>
    <property type="match status" value="1"/>
</dbReference>
<dbReference type="GO" id="GO:0006310">
    <property type="term" value="P:DNA recombination"/>
    <property type="evidence" value="ECO:0007669"/>
    <property type="project" value="InterPro"/>
</dbReference>
<organism evidence="12 13">
    <name type="scientific">Lacicoccus qingdaonensis</name>
    <dbReference type="NCBI Taxonomy" id="576118"/>
    <lineage>
        <taxon>Bacteria</taxon>
        <taxon>Bacillati</taxon>
        <taxon>Bacillota</taxon>
        <taxon>Bacilli</taxon>
        <taxon>Bacillales</taxon>
        <taxon>Salinicoccaceae</taxon>
        <taxon>Lacicoccus</taxon>
    </lineage>
</organism>
<dbReference type="EMBL" id="FNFY01000004">
    <property type="protein sequence ID" value="SDK53953.1"/>
    <property type="molecule type" value="Genomic_DNA"/>
</dbReference>
<feature type="domain" description="AAA+ ATPase" evidence="11">
    <location>
        <begin position="21"/>
        <end position="507"/>
    </location>
</feature>
<dbReference type="OrthoDB" id="9806954at2"/>
<dbReference type="Proteomes" id="UP000199008">
    <property type="component" value="Unassembled WGS sequence"/>
</dbReference>
<dbReference type="PIRSF" id="PIRSF003128">
    <property type="entry name" value="RecN"/>
    <property type="match status" value="1"/>
</dbReference>
<dbReference type="RefSeq" id="WP_092984968.1">
    <property type="nucleotide sequence ID" value="NZ_FNFY01000004.1"/>
</dbReference>
<comment type="function">
    <text evidence="1 9">May be involved in recombinational repair of damaged DNA.</text>
</comment>
<evidence type="ECO:0000256" key="9">
    <source>
        <dbReference type="PIRNR" id="PIRNR003128"/>
    </source>
</evidence>
<dbReference type="InterPro" id="IPR004604">
    <property type="entry name" value="DNA_recomb/repair_RecN"/>
</dbReference>
<evidence type="ECO:0000256" key="2">
    <source>
        <dbReference type="ARBA" id="ARBA00009441"/>
    </source>
</evidence>
<dbReference type="PANTHER" id="PTHR11059:SF0">
    <property type="entry name" value="DNA REPAIR PROTEIN RECN"/>
    <property type="match status" value="1"/>
</dbReference>
<dbReference type="Pfam" id="PF02463">
    <property type="entry name" value="SMC_N"/>
    <property type="match status" value="1"/>
</dbReference>
<keyword evidence="7 9" id="KW-0234">DNA repair</keyword>
<evidence type="ECO:0000256" key="4">
    <source>
        <dbReference type="ARBA" id="ARBA00022741"/>
    </source>
</evidence>
<evidence type="ECO:0000256" key="1">
    <source>
        <dbReference type="ARBA" id="ARBA00003618"/>
    </source>
</evidence>
<keyword evidence="10" id="KW-0175">Coiled coil</keyword>
<protein>
    <recommendedName>
        <fullName evidence="3 9">DNA repair protein RecN</fullName>
    </recommendedName>
    <alternativeName>
        <fullName evidence="8 9">Recombination protein N</fullName>
    </alternativeName>
</protein>
<keyword evidence="6" id="KW-0067">ATP-binding</keyword>
<evidence type="ECO:0000256" key="8">
    <source>
        <dbReference type="ARBA" id="ARBA00033408"/>
    </source>
</evidence>
<dbReference type="NCBIfam" id="TIGR00634">
    <property type="entry name" value="recN"/>
    <property type="match status" value="1"/>
</dbReference>
<dbReference type="SUPFAM" id="SSF52540">
    <property type="entry name" value="P-loop containing nucleoside triphosphate hydrolases"/>
    <property type="match status" value="1"/>
</dbReference>
<evidence type="ECO:0000256" key="7">
    <source>
        <dbReference type="ARBA" id="ARBA00023204"/>
    </source>
</evidence>
<keyword evidence="5 9" id="KW-0227">DNA damage</keyword>
<dbReference type="GO" id="GO:0005524">
    <property type="term" value="F:ATP binding"/>
    <property type="evidence" value="ECO:0007669"/>
    <property type="project" value="UniProtKB-KW"/>
</dbReference>
<comment type="similarity">
    <text evidence="2 9">Belongs to the RecN family.</text>
</comment>
<dbReference type="Gene3D" id="3.40.50.300">
    <property type="entry name" value="P-loop containing nucleotide triphosphate hydrolases"/>
    <property type="match status" value="2"/>
</dbReference>
<gene>
    <name evidence="12" type="ORF">SAMN05216216_104149</name>
</gene>
<dbReference type="GO" id="GO:0043590">
    <property type="term" value="C:bacterial nucleoid"/>
    <property type="evidence" value="ECO:0007669"/>
    <property type="project" value="TreeGrafter"/>
</dbReference>
<evidence type="ECO:0000256" key="3">
    <source>
        <dbReference type="ARBA" id="ARBA00021315"/>
    </source>
</evidence>
<evidence type="ECO:0000313" key="13">
    <source>
        <dbReference type="Proteomes" id="UP000199008"/>
    </source>
</evidence>
<dbReference type="InterPro" id="IPR027417">
    <property type="entry name" value="P-loop_NTPase"/>
</dbReference>
<evidence type="ECO:0000313" key="12">
    <source>
        <dbReference type="EMBL" id="SDK53953.1"/>
    </source>
</evidence>
<evidence type="ECO:0000259" key="11">
    <source>
        <dbReference type="SMART" id="SM00382"/>
    </source>
</evidence>
<keyword evidence="13" id="KW-1185">Reference proteome</keyword>
<dbReference type="InterPro" id="IPR003395">
    <property type="entry name" value="RecF/RecN/SMC_N"/>
</dbReference>
<evidence type="ECO:0000256" key="5">
    <source>
        <dbReference type="ARBA" id="ARBA00022763"/>
    </source>
</evidence>
<sequence length="556" mass="64664">MLLRLNIKNFAILENIELDFHNGLTVISGESGAGKSMIIEAINYLYGKRASHDDIRYNTEGSMIEGVFDFPETPRLSDLLERFNIDQDELYIVRREIMQNKKSIIKINNRMITLSQLRTIMDEVVSIFAQSSQQDALDKGQHILYLDKFLDIQNEVIFDSYQKDYNDYLAITQKIEDLEYRDRNRIESLELYQHQYQEIDALELKDNEESELEEELEYLMNFEKVFDSMRFIKDILSSERSPQGTLYDLNQQLESLSQYNSEFKEYGPTIMDSYFIIQELESHITSSIASMDYDEQRLNDIQTRLNSINFLKRKYNKTYEELILYLDELDGNIQELENISHSFEKLNSEKEALLGNMEQNAKALHNFRNERKHFLESRIQKELMDLEMSQVDFEIRIGQGKFHQLGYSDIQFMISTNRGEPLKEMNKVASGGEMSRVMLAIKSIFTEYDQQSLLILDEIDTGVSGGVATKMAEKMKILSRGRQVLVISHLPQAAAISDRHLYITKESDNGRTITTTEYLTDEDHIYEIARMLSGQDVTEAALLNARSLIKTNTTVD</sequence>
<accession>A0A1G9CQG5</accession>
<dbReference type="AlphaFoldDB" id="A0A1G9CQG5"/>